<dbReference type="EMBL" id="SJPG01000001">
    <property type="protein sequence ID" value="TWT62991.1"/>
    <property type="molecule type" value="Genomic_DNA"/>
</dbReference>
<protein>
    <recommendedName>
        <fullName evidence="3">Lipopolysaccharide-assembly</fullName>
    </recommendedName>
</protein>
<dbReference type="OrthoDB" id="270268at2"/>
<dbReference type="RefSeq" id="WP_146504789.1">
    <property type="nucleotide sequence ID" value="NZ_SJPG01000001.1"/>
</dbReference>
<dbReference type="InterPro" id="IPR007485">
    <property type="entry name" value="LPS_assembly_LptE"/>
</dbReference>
<organism evidence="1 2">
    <name type="scientific">Rubinisphaera italica</name>
    <dbReference type="NCBI Taxonomy" id="2527969"/>
    <lineage>
        <taxon>Bacteria</taxon>
        <taxon>Pseudomonadati</taxon>
        <taxon>Planctomycetota</taxon>
        <taxon>Planctomycetia</taxon>
        <taxon>Planctomycetales</taxon>
        <taxon>Planctomycetaceae</taxon>
        <taxon>Rubinisphaera</taxon>
    </lineage>
</organism>
<comment type="caution">
    <text evidence="1">The sequence shown here is derived from an EMBL/GenBank/DDBJ whole genome shotgun (WGS) entry which is preliminary data.</text>
</comment>
<evidence type="ECO:0008006" key="3">
    <source>
        <dbReference type="Google" id="ProtNLM"/>
    </source>
</evidence>
<evidence type="ECO:0000313" key="2">
    <source>
        <dbReference type="Proteomes" id="UP000316095"/>
    </source>
</evidence>
<keyword evidence="2" id="KW-1185">Reference proteome</keyword>
<dbReference type="GO" id="GO:0019867">
    <property type="term" value="C:outer membrane"/>
    <property type="evidence" value="ECO:0007669"/>
    <property type="project" value="InterPro"/>
</dbReference>
<dbReference type="GO" id="GO:0043165">
    <property type="term" value="P:Gram-negative-bacterium-type cell outer membrane assembly"/>
    <property type="evidence" value="ECO:0007669"/>
    <property type="project" value="InterPro"/>
</dbReference>
<dbReference type="AlphaFoldDB" id="A0A5C5XKN5"/>
<dbReference type="Proteomes" id="UP000316095">
    <property type="component" value="Unassembled WGS sequence"/>
</dbReference>
<dbReference type="Pfam" id="PF04390">
    <property type="entry name" value="LptE"/>
    <property type="match status" value="1"/>
</dbReference>
<proteinExistence type="predicted"/>
<accession>A0A5C5XKN5</accession>
<reference evidence="1 2" key="1">
    <citation type="submission" date="2019-02" db="EMBL/GenBank/DDBJ databases">
        <title>Deep-cultivation of Planctomycetes and their phenomic and genomic characterization uncovers novel biology.</title>
        <authorList>
            <person name="Wiegand S."/>
            <person name="Jogler M."/>
            <person name="Boedeker C."/>
            <person name="Pinto D."/>
            <person name="Vollmers J."/>
            <person name="Rivas-Marin E."/>
            <person name="Kohn T."/>
            <person name="Peeters S.H."/>
            <person name="Heuer A."/>
            <person name="Rast P."/>
            <person name="Oberbeckmann S."/>
            <person name="Bunk B."/>
            <person name="Jeske O."/>
            <person name="Meyerdierks A."/>
            <person name="Storesund J.E."/>
            <person name="Kallscheuer N."/>
            <person name="Luecker S."/>
            <person name="Lage O.M."/>
            <person name="Pohl T."/>
            <person name="Merkel B.J."/>
            <person name="Hornburger P."/>
            <person name="Mueller R.-W."/>
            <person name="Bruemmer F."/>
            <person name="Labrenz M."/>
            <person name="Spormann A.M."/>
            <person name="Op Den Camp H."/>
            <person name="Overmann J."/>
            <person name="Amann R."/>
            <person name="Jetten M.S.M."/>
            <person name="Mascher T."/>
            <person name="Medema M.H."/>
            <person name="Devos D.P."/>
            <person name="Kaster A.-K."/>
            <person name="Ovreas L."/>
            <person name="Rohde M."/>
            <person name="Galperin M.Y."/>
            <person name="Jogler C."/>
        </authorList>
    </citation>
    <scope>NUCLEOTIDE SEQUENCE [LARGE SCALE GENOMIC DNA]</scope>
    <source>
        <strain evidence="1 2">Pan54</strain>
    </source>
</reference>
<name>A0A5C5XKN5_9PLAN</name>
<sequence length="207" mass="23308">MLFHRLTDNLRCWGRVQLAPGIANFGSSYCTISADRCCPFIVWLILPVLTLMAGCGYHIGAPYDPEIRSVHVPIFTSDLFRRDINIELTEAVQKEIRSRTPYQLSTADRADTRLIGHVVEVNKSVLGETSFDDPRQLQLAIGVEILWEETSGGQLLARQTLPIDPQTRQLLTQSNFAPEVGQSFATAKHEAITRLARRIVDMMESPW</sequence>
<gene>
    <name evidence="1" type="ORF">Pan54_37420</name>
</gene>
<evidence type="ECO:0000313" key="1">
    <source>
        <dbReference type="EMBL" id="TWT62991.1"/>
    </source>
</evidence>